<dbReference type="Proteomes" id="UP000278756">
    <property type="component" value="Chromosome 2"/>
</dbReference>
<evidence type="ECO:0000313" key="2">
    <source>
        <dbReference type="Proteomes" id="UP000278756"/>
    </source>
</evidence>
<accession>A0A3G9G4X7</accession>
<organism evidence="1 2">
    <name type="scientific">Asticcacaulis excentricus</name>
    <dbReference type="NCBI Taxonomy" id="78587"/>
    <lineage>
        <taxon>Bacteria</taxon>
        <taxon>Pseudomonadati</taxon>
        <taxon>Pseudomonadota</taxon>
        <taxon>Alphaproteobacteria</taxon>
        <taxon>Caulobacterales</taxon>
        <taxon>Caulobacteraceae</taxon>
        <taxon>Asticcacaulis</taxon>
    </lineage>
</organism>
<reference evidence="2" key="1">
    <citation type="journal article" date="2017" name="Biotechnol. Biofuels">
        <title>Evaluation of environmental bacterial communities as a factor affecting the growth of duckweed Lemna minor.</title>
        <authorList>
            <person name="Ishizawa H."/>
            <person name="Kuroda M."/>
            <person name="Morikawa M."/>
            <person name="Ike M."/>
        </authorList>
    </citation>
    <scope>NUCLEOTIDE SEQUENCE [LARGE SCALE GENOMIC DNA]</scope>
    <source>
        <strain evidence="2">M6</strain>
    </source>
</reference>
<reference evidence="2" key="2">
    <citation type="journal article" date="2017" name="Plant Physiol. Biochem.">
        <title>Differential oxidative and antioxidative response of duckweed Lemna minor toward plant growth promoting/inhibiting bacteria.</title>
        <authorList>
            <person name="Ishizawa H."/>
            <person name="Kuroda M."/>
            <person name="Morikawa M."/>
            <person name="Ike M."/>
        </authorList>
    </citation>
    <scope>NUCLEOTIDE SEQUENCE [LARGE SCALE GENOMIC DNA]</scope>
    <source>
        <strain evidence="2">M6</strain>
    </source>
</reference>
<dbReference type="AlphaFoldDB" id="A0A3G9G4X7"/>
<evidence type="ECO:0000313" key="1">
    <source>
        <dbReference type="EMBL" id="BBF81696.1"/>
    </source>
</evidence>
<sequence length="39" mass="4028">MADGLYGEDGRAVDGVVGRPAIQMILDPQTARENGLLAG</sequence>
<dbReference type="EMBL" id="AP018828">
    <property type="protein sequence ID" value="BBF81696.1"/>
    <property type="molecule type" value="Genomic_DNA"/>
</dbReference>
<gene>
    <name evidence="1" type="ORF">EM6_2298</name>
</gene>
<name>A0A3G9G4X7_9CAUL</name>
<proteinExistence type="predicted"/>
<protein>
    <submittedName>
        <fullName evidence="1">Uncharacterized protein</fullName>
    </submittedName>
</protein>